<evidence type="ECO:0000313" key="11">
    <source>
        <dbReference type="EMBL" id="TGZ39015.1"/>
    </source>
</evidence>
<dbReference type="Gene3D" id="3.20.20.70">
    <property type="entry name" value="Aldolase class I"/>
    <property type="match status" value="2"/>
</dbReference>
<name>A0A4S2JRR0_9HYME</name>
<dbReference type="GO" id="GO:0005737">
    <property type="term" value="C:cytoplasm"/>
    <property type="evidence" value="ECO:0007669"/>
    <property type="project" value="UniProtKB-SubCell"/>
</dbReference>
<dbReference type="InterPro" id="IPR013785">
    <property type="entry name" value="Aldolase_TIM"/>
</dbReference>
<dbReference type="EMBL" id="QBLH01003331">
    <property type="protein sequence ID" value="TGZ39015.1"/>
    <property type="molecule type" value="Genomic_DNA"/>
</dbReference>
<comment type="similarity">
    <text evidence="3">Belongs to the DapA family. NanA subfamily.</text>
</comment>
<dbReference type="PANTHER" id="PTHR12128:SF21">
    <property type="entry name" value="N-ACETYLNEURAMINATE LYASE"/>
    <property type="match status" value="1"/>
</dbReference>
<comment type="caution">
    <text evidence="11">The sequence shown here is derived from an EMBL/GenBank/DDBJ whole genome shotgun (WGS) entry which is preliminary data.</text>
</comment>
<evidence type="ECO:0000256" key="4">
    <source>
        <dbReference type="ARBA" id="ARBA00011881"/>
    </source>
</evidence>
<proteinExistence type="inferred from homology"/>
<dbReference type="Proteomes" id="UP000310200">
    <property type="component" value="Unassembled WGS sequence"/>
</dbReference>
<evidence type="ECO:0000313" key="12">
    <source>
        <dbReference type="Proteomes" id="UP000310200"/>
    </source>
</evidence>
<dbReference type="EC" id="4.1.3.3" evidence="5"/>
<comment type="subunit">
    <text evidence="4">Homotetramer.</text>
</comment>
<dbReference type="STRING" id="300112.A0A4S2JRR0"/>
<accession>A0A4S2JRR0</accession>
<dbReference type="SUPFAM" id="SSF51569">
    <property type="entry name" value="Aldolase"/>
    <property type="match status" value="2"/>
</dbReference>
<evidence type="ECO:0000256" key="10">
    <source>
        <dbReference type="ARBA" id="ARBA00044906"/>
    </source>
</evidence>
<dbReference type="GO" id="GO:0008747">
    <property type="term" value="F:N-acetylneuraminate lyase activity"/>
    <property type="evidence" value="ECO:0007669"/>
    <property type="project" value="UniProtKB-EC"/>
</dbReference>
<dbReference type="InterPro" id="IPR002220">
    <property type="entry name" value="DapA-like"/>
</dbReference>
<dbReference type="SMART" id="SM01130">
    <property type="entry name" value="DHDPS"/>
    <property type="match status" value="2"/>
</dbReference>
<evidence type="ECO:0000256" key="2">
    <source>
        <dbReference type="ARBA" id="ARBA00004878"/>
    </source>
</evidence>
<evidence type="ECO:0000256" key="5">
    <source>
        <dbReference type="ARBA" id="ARBA00012911"/>
    </source>
</evidence>
<evidence type="ECO:0000256" key="6">
    <source>
        <dbReference type="ARBA" id="ARBA00022490"/>
    </source>
</evidence>
<evidence type="ECO:0000256" key="7">
    <source>
        <dbReference type="ARBA" id="ARBA00023239"/>
    </source>
</evidence>
<comment type="pathway">
    <text evidence="2">Amino-sugar metabolism; N-acetylneuraminate degradation.</text>
</comment>
<sequence length="633" mass="69612">MSRLSYTYRGLIVPVLTPFSKNGSLNLNIIPQYATYLAKKGIKDILVNGTNGEGMSMSVAERKLVADAWVKAANETKQHLMVQVGGAPLPDVIELAKHASSLNVDSILCLPELYFKPTTPEQLIEYLQTIGKAAPKTPLLYYHIPMMTNVNIHMGQFLESIGDKIPSFVGIKFTSFNLEEGAQALRADNKKYIIFLGNNQLINAAYALGMKSFILSTLNMFPELVLDLLAVCKNGDMLKAKDMQEKLSSSVAAIMKHGNRIQATKIAMALLTDIDAGLSRTPPNSISSKISEHIEISSELFSDIHKMEFGSEGKLSGNKIKVLIKTNVYGLRDPRKNRLLYTYRGLIVPVFTPFNKDGSLDLNIIPQYATYLAKKGIKGILVNGTSGEGMSISVAERKLVTEVWVKAVKETKQHLMIQAKHASSLNVDSMLCLPELYFKPTTPQQLIEYLEIVGKAAPKTPLLYYHIPMLTNVNIHMGQFLESIGDKIPSFVGIKFTSANLEEGAQALRADNEKYVIFLGNDQLINAASALGMDSFIVTGINMFPEFILNLLAVCKNGDILKAKDMQEKLSSAVVAITKHGNWVQTMKVAMALLTDIDVGLPRAPLKSISSEAVAIMTKDLTNLGYQPKVKHS</sequence>
<organism evidence="11 12">
    <name type="scientific">Temnothorax longispinosus</name>
    <dbReference type="NCBI Taxonomy" id="300112"/>
    <lineage>
        <taxon>Eukaryota</taxon>
        <taxon>Metazoa</taxon>
        <taxon>Ecdysozoa</taxon>
        <taxon>Arthropoda</taxon>
        <taxon>Hexapoda</taxon>
        <taxon>Insecta</taxon>
        <taxon>Pterygota</taxon>
        <taxon>Neoptera</taxon>
        <taxon>Endopterygota</taxon>
        <taxon>Hymenoptera</taxon>
        <taxon>Apocrita</taxon>
        <taxon>Aculeata</taxon>
        <taxon>Formicoidea</taxon>
        <taxon>Formicidae</taxon>
        <taxon>Myrmicinae</taxon>
        <taxon>Temnothorax</taxon>
    </lineage>
</organism>
<keyword evidence="7" id="KW-0456">Lyase</keyword>
<dbReference type="PANTHER" id="PTHR12128">
    <property type="entry name" value="DIHYDRODIPICOLINATE SYNTHASE"/>
    <property type="match status" value="1"/>
</dbReference>
<reference evidence="11 12" key="1">
    <citation type="journal article" date="2019" name="Philos. Trans. R. Soc. Lond., B, Biol. Sci.">
        <title>Ant behaviour and brain gene expression of defending hosts depend on the ecological success of the intruding social parasite.</title>
        <authorList>
            <person name="Kaur R."/>
            <person name="Stoldt M."/>
            <person name="Jongepier E."/>
            <person name="Feldmeyer B."/>
            <person name="Menzel F."/>
            <person name="Bornberg-Bauer E."/>
            <person name="Foitzik S."/>
        </authorList>
    </citation>
    <scope>NUCLEOTIDE SEQUENCE [LARGE SCALE GENOMIC DNA]</scope>
    <source>
        <tissue evidence="11">Whole body</tissue>
    </source>
</reference>
<evidence type="ECO:0000256" key="3">
    <source>
        <dbReference type="ARBA" id="ARBA00006324"/>
    </source>
</evidence>
<keyword evidence="12" id="KW-1185">Reference proteome</keyword>
<keyword evidence="6" id="KW-0963">Cytoplasm</keyword>
<comment type="catalytic activity">
    <reaction evidence="10">
        <text>aceneuramate = aldehydo-N-acetyl-D-mannosamine + pyruvate</text>
        <dbReference type="Rhea" id="RHEA:23296"/>
        <dbReference type="ChEBI" id="CHEBI:15361"/>
        <dbReference type="ChEBI" id="CHEBI:17122"/>
        <dbReference type="ChEBI" id="CHEBI:173083"/>
        <dbReference type="EC" id="4.1.3.3"/>
    </reaction>
</comment>
<keyword evidence="9" id="KW-0119">Carbohydrate metabolism</keyword>
<comment type="subcellular location">
    <subcellularLocation>
        <location evidence="1">Cytoplasm</location>
    </subcellularLocation>
</comment>
<evidence type="ECO:0000256" key="8">
    <source>
        <dbReference type="ARBA" id="ARBA00023270"/>
    </source>
</evidence>
<gene>
    <name evidence="11" type="ORF">DBV15_02343</name>
</gene>
<dbReference type="Pfam" id="PF00701">
    <property type="entry name" value="DHDPS"/>
    <property type="match status" value="2"/>
</dbReference>
<keyword evidence="8" id="KW-0704">Schiff base</keyword>
<dbReference type="PRINTS" id="PR00146">
    <property type="entry name" value="DHPICSNTHASE"/>
</dbReference>
<dbReference type="AlphaFoldDB" id="A0A4S2JRR0"/>
<evidence type="ECO:0000256" key="1">
    <source>
        <dbReference type="ARBA" id="ARBA00004496"/>
    </source>
</evidence>
<protein>
    <recommendedName>
        <fullName evidence="5">N-acetylneuraminate lyase</fullName>
        <ecNumber evidence="5">4.1.3.3</ecNumber>
    </recommendedName>
</protein>
<evidence type="ECO:0000256" key="9">
    <source>
        <dbReference type="ARBA" id="ARBA00023277"/>
    </source>
</evidence>